<dbReference type="EMBL" id="BAEO01000058">
    <property type="protein sequence ID" value="GAC21019.1"/>
    <property type="molecule type" value="Genomic_DNA"/>
</dbReference>
<gene>
    <name evidence="1" type="ORF">GARC_4072</name>
</gene>
<comment type="caution">
    <text evidence="1">The sequence shown here is derived from an EMBL/GenBank/DDBJ whole genome shotgun (WGS) entry which is preliminary data.</text>
</comment>
<evidence type="ECO:0000313" key="1">
    <source>
        <dbReference type="EMBL" id="GAC21019.1"/>
    </source>
</evidence>
<sequence>MTNYDYSDRRKILMNDKLAGYAFKTFSDVINSSYKKAA</sequence>
<name>K6XK32_9ALTE</name>
<dbReference type="Proteomes" id="UP000006327">
    <property type="component" value="Unassembled WGS sequence"/>
</dbReference>
<dbReference type="AlphaFoldDB" id="K6XK32"/>
<keyword evidence="2" id="KW-1185">Reference proteome</keyword>
<organism evidence="1 2">
    <name type="scientific">Paraglaciecola arctica BSs20135</name>
    <dbReference type="NCBI Taxonomy" id="493475"/>
    <lineage>
        <taxon>Bacteria</taxon>
        <taxon>Pseudomonadati</taxon>
        <taxon>Pseudomonadota</taxon>
        <taxon>Gammaproteobacteria</taxon>
        <taxon>Alteromonadales</taxon>
        <taxon>Alteromonadaceae</taxon>
        <taxon>Paraglaciecola</taxon>
    </lineage>
</organism>
<proteinExistence type="predicted"/>
<reference evidence="1 2" key="1">
    <citation type="journal article" date="2017" name="Antonie Van Leeuwenhoek">
        <title>Rhizobium rhizosphaerae sp. nov., a novel species isolated from rice rhizosphere.</title>
        <authorList>
            <person name="Zhao J.J."/>
            <person name="Zhang J."/>
            <person name="Zhang R.J."/>
            <person name="Zhang C.W."/>
            <person name="Yin H.Q."/>
            <person name="Zhang X.X."/>
        </authorList>
    </citation>
    <scope>NUCLEOTIDE SEQUENCE [LARGE SCALE GENOMIC DNA]</scope>
    <source>
        <strain evidence="1 2">BSs20135</strain>
    </source>
</reference>
<evidence type="ECO:0000313" key="2">
    <source>
        <dbReference type="Proteomes" id="UP000006327"/>
    </source>
</evidence>
<accession>K6XK32</accession>
<protein>
    <submittedName>
        <fullName evidence="1">Uncharacterized protein</fullName>
    </submittedName>
</protein>